<dbReference type="GO" id="GO:0016989">
    <property type="term" value="F:sigma factor antagonist activity"/>
    <property type="evidence" value="ECO:0007669"/>
    <property type="project" value="TreeGrafter"/>
</dbReference>
<dbReference type="PANTHER" id="PTHR37461:SF1">
    <property type="entry name" value="ANTI-SIGMA-K FACTOR RSKA"/>
    <property type="match status" value="1"/>
</dbReference>
<evidence type="ECO:0000313" key="13">
    <source>
        <dbReference type="Proteomes" id="UP000480350"/>
    </source>
</evidence>
<dbReference type="Gene3D" id="1.10.10.1320">
    <property type="entry name" value="Anti-sigma factor, zinc-finger domain"/>
    <property type="match status" value="1"/>
</dbReference>
<evidence type="ECO:0000256" key="3">
    <source>
        <dbReference type="ARBA" id="ARBA00022475"/>
    </source>
</evidence>
<name>A0A7C9IG45_9RHOB</name>
<feature type="transmembrane region" description="Helical" evidence="10">
    <location>
        <begin position="87"/>
        <end position="106"/>
    </location>
</feature>
<reference evidence="12 13" key="1">
    <citation type="submission" date="2019-12" db="EMBL/GenBank/DDBJ databases">
        <authorList>
            <person name="Lee S.D."/>
        </authorList>
    </citation>
    <scope>NUCLEOTIDE SEQUENCE [LARGE SCALE GENOMIC DNA]</scope>
    <source>
        <strain evidence="12 13">GH1-50</strain>
    </source>
</reference>
<comment type="caution">
    <text evidence="12">The sequence shown here is derived from an EMBL/GenBank/DDBJ whole genome shotgun (WGS) entry which is preliminary data.</text>
</comment>
<reference evidence="12 13" key="2">
    <citation type="submission" date="2020-03" db="EMBL/GenBank/DDBJ databases">
        <title>Kangsaoukella pontilimi gen. nov., sp. nov., a new member of the family Rhodobacteraceae isolated from a tidal mudflat.</title>
        <authorList>
            <person name="Kim I.S."/>
        </authorList>
    </citation>
    <scope>NUCLEOTIDE SEQUENCE [LARGE SCALE GENOMIC DNA]</scope>
    <source>
        <strain evidence="12 13">GH1-50</strain>
    </source>
</reference>
<sequence length="228" mass="23829">MSAPDDAYDDEALAAEYVLHLLDADARRAFEDRLRDDRALQDMVYRWEGELAPLSEEIAPAAPPPALKSKVMEAVGPSRERSPLQSIWSLVLGGAVAAGLLGFLMFGDVLRGPADLTPEFEARLSAGDGSVILVAQVIPATHEIVVERVAGGPPPGRVHELWLIAEGATAPVSLGVLQDEGATRIRVPDDIAPGVRTGTVAISDEPPGGSPTGAPTGSVIATATFVDI</sequence>
<keyword evidence="13" id="KW-1185">Reference proteome</keyword>
<dbReference type="InterPro" id="IPR018764">
    <property type="entry name" value="RskA_C"/>
</dbReference>
<keyword evidence="6 10" id="KW-0472">Membrane</keyword>
<dbReference type="InterPro" id="IPR041916">
    <property type="entry name" value="Anti_sigma_zinc_sf"/>
</dbReference>
<feature type="domain" description="Anti-sigma K factor RskA C-terminal" evidence="11">
    <location>
        <begin position="95"/>
        <end position="219"/>
    </location>
</feature>
<dbReference type="GO" id="GO:0006417">
    <property type="term" value="P:regulation of translation"/>
    <property type="evidence" value="ECO:0007669"/>
    <property type="project" value="TreeGrafter"/>
</dbReference>
<proteinExistence type="predicted"/>
<evidence type="ECO:0000256" key="10">
    <source>
        <dbReference type="SAM" id="Phobius"/>
    </source>
</evidence>
<dbReference type="GO" id="GO:0005886">
    <property type="term" value="C:plasma membrane"/>
    <property type="evidence" value="ECO:0007669"/>
    <property type="project" value="UniProtKB-SubCell"/>
</dbReference>
<evidence type="ECO:0000256" key="5">
    <source>
        <dbReference type="ARBA" id="ARBA00022989"/>
    </source>
</evidence>
<gene>
    <name evidence="12" type="ORF">GQ651_08215</name>
</gene>
<dbReference type="InterPro" id="IPR051474">
    <property type="entry name" value="Anti-sigma-K/W_factor"/>
</dbReference>
<protein>
    <recommendedName>
        <fullName evidence="8">Regulator of SigK</fullName>
    </recommendedName>
    <alternativeName>
        <fullName evidence="7">Sigma-K anti-sigma factor RskA</fullName>
    </alternativeName>
</protein>
<evidence type="ECO:0000256" key="7">
    <source>
        <dbReference type="ARBA" id="ARBA00029829"/>
    </source>
</evidence>
<dbReference type="PANTHER" id="PTHR37461">
    <property type="entry name" value="ANTI-SIGMA-K FACTOR RSKA"/>
    <property type="match status" value="1"/>
</dbReference>
<comment type="subcellular location">
    <subcellularLocation>
        <location evidence="2">Cell membrane</location>
    </subcellularLocation>
    <subcellularLocation>
        <location evidence="1">Membrane</location>
        <topology evidence="1">Single-pass membrane protein</topology>
    </subcellularLocation>
</comment>
<organism evidence="12 13">
    <name type="scientific">Kangsaoukella pontilimi</name>
    <dbReference type="NCBI Taxonomy" id="2691042"/>
    <lineage>
        <taxon>Bacteria</taxon>
        <taxon>Pseudomonadati</taxon>
        <taxon>Pseudomonadota</taxon>
        <taxon>Alphaproteobacteria</taxon>
        <taxon>Rhodobacterales</taxon>
        <taxon>Paracoccaceae</taxon>
        <taxon>Kangsaoukella</taxon>
    </lineage>
</organism>
<dbReference type="EMBL" id="WUPT01000001">
    <property type="protein sequence ID" value="MXQ07829.1"/>
    <property type="molecule type" value="Genomic_DNA"/>
</dbReference>
<evidence type="ECO:0000256" key="8">
    <source>
        <dbReference type="ARBA" id="ARBA00030803"/>
    </source>
</evidence>
<dbReference type="Proteomes" id="UP000480350">
    <property type="component" value="Unassembled WGS sequence"/>
</dbReference>
<dbReference type="RefSeq" id="WP_160763682.1">
    <property type="nucleotide sequence ID" value="NZ_WUPT01000001.1"/>
</dbReference>
<feature type="region of interest" description="Disordered" evidence="9">
    <location>
        <begin position="196"/>
        <end position="217"/>
    </location>
</feature>
<evidence type="ECO:0000313" key="12">
    <source>
        <dbReference type="EMBL" id="MXQ07829.1"/>
    </source>
</evidence>
<evidence type="ECO:0000256" key="6">
    <source>
        <dbReference type="ARBA" id="ARBA00023136"/>
    </source>
</evidence>
<evidence type="ECO:0000259" key="11">
    <source>
        <dbReference type="Pfam" id="PF10099"/>
    </source>
</evidence>
<accession>A0A7C9IG45</accession>
<evidence type="ECO:0000256" key="1">
    <source>
        <dbReference type="ARBA" id="ARBA00004167"/>
    </source>
</evidence>
<keyword evidence="5 10" id="KW-1133">Transmembrane helix</keyword>
<evidence type="ECO:0000256" key="2">
    <source>
        <dbReference type="ARBA" id="ARBA00004236"/>
    </source>
</evidence>
<keyword evidence="3" id="KW-1003">Cell membrane</keyword>
<dbReference type="Pfam" id="PF10099">
    <property type="entry name" value="RskA_C"/>
    <property type="match status" value="1"/>
</dbReference>
<keyword evidence="4 10" id="KW-0812">Transmembrane</keyword>
<dbReference type="AlphaFoldDB" id="A0A7C9IG45"/>
<evidence type="ECO:0000256" key="4">
    <source>
        <dbReference type="ARBA" id="ARBA00022692"/>
    </source>
</evidence>
<evidence type="ECO:0000256" key="9">
    <source>
        <dbReference type="SAM" id="MobiDB-lite"/>
    </source>
</evidence>